<organism evidence="1 2">
    <name type="scientific">Meganyctiphanes norvegica</name>
    <name type="common">Northern krill</name>
    <name type="synonym">Thysanopoda norvegica</name>
    <dbReference type="NCBI Taxonomy" id="48144"/>
    <lineage>
        <taxon>Eukaryota</taxon>
        <taxon>Metazoa</taxon>
        <taxon>Ecdysozoa</taxon>
        <taxon>Arthropoda</taxon>
        <taxon>Crustacea</taxon>
        <taxon>Multicrustacea</taxon>
        <taxon>Malacostraca</taxon>
        <taxon>Eumalacostraca</taxon>
        <taxon>Eucarida</taxon>
        <taxon>Euphausiacea</taxon>
        <taxon>Euphausiidae</taxon>
        <taxon>Meganyctiphanes</taxon>
    </lineage>
</organism>
<dbReference type="SUPFAM" id="SSF46966">
    <property type="entry name" value="Spectrin repeat"/>
    <property type="match status" value="2"/>
</dbReference>
<sequence>MTFWQENYGFVKDLYDFRLEKYRDWMDQLEKIVSKVMAQDVQYTFKEFKQIQDGLTSLTRDLEKEGMKAWLDMMLEKVATKAGGDSETTLSAKDKDLKAAEKKKLQDLIDRHDKLMPSTIETQQKVDVYARCYSYGDDIKPVLKTLEEMLHLAVKDIHPHNISMVGEQIDKSEKVIQTVKNQRDAYDELFKRGQKLNSQPNVAPFLGELLAKMETTWTAANEKSLERKSMLTNANTDWETYDDIRTQVNNPAEKLEDELKKYRKFYDPEIGKKKLEQKRAIWTENKSTLEDMLATIKKCYKTIIVLAGDEKKDFLDKEVSTVEDKLGIIKKCDDQLNKLGEYNEHLTKTVTDARALRAWAEPTKEKLNFLRETTDMTTEDITKERLTLKDIKETKFPLIDPLDRDYKELLQEFDLEKSSTARKTLTEWEEIKALSVEVCQTIDDEAGKITPDQRLYADYYVGIKAFKPWMAEAEKIVKAPLKQPDTLESALALLAAQKEVNETCVAKKGDLDAAGKAREDMGVQSTTENEVAPLSGRWEAVKKVSDERVAKVNVLVETWNELQATTLSAAEKMAEVPKQENPNVDEIEEIYTNMKTLYTKKTELLEAI</sequence>
<evidence type="ECO:0000313" key="2">
    <source>
        <dbReference type="Proteomes" id="UP001497623"/>
    </source>
</evidence>
<keyword evidence="2" id="KW-1185">Reference proteome</keyword>
<protein>
    <submittedName>
        <fullName evidence="1">Uncharacterized protein</fullName>
    </submittedName>
</protein>
<name>A0AAV2PWV3_MEGNR</name>
<proteinExistence type="predicted"/>
<evidence type="ECO:0000313" key="1">
    <source>
        <dbReference type="EMBL" id="CAL4065173.1"/>
    </source>
</evidence>
<dbReference type="EMBL" id="CAXKWB010001709">
    <property type="protein sequence ID" value="CAL4065173.1"/>
    <property type="molecule type" value="Genomic_DNA"/>
</dbReference>
<comment type="caution">
    <text evidence="1">The sequence shown here is derived from an EMBL/GenBank/DDBJ whole genome shotgun (WGS) entry which is preliminary data.</text>
</comment>
<dbReference type="SMART" id="SM00150">
    <property type="entry name" value="SPEC"/>
    <property type="match status" value="2"/>
</dbReference>
<accession>A0AAV2PWV3</accession>
<reference evidence="1 2" key="1">
    <citation type="submission" date="2024-05" db="EMBL/GenBank/DDBJ databases">
        <authorList>
            <person name="Wallberg A."/>
        </authorList>
    </citation>
    <scope>NUCLEOTIDE SEQUENCE [LARGE SCALE GENOMIC DNA]</scope>
</reference>
<dbReference type="Gene3D" id="1.20.58.60">
    <property type="match status" value="2"/>
</dbReference>
<dbReference type="InterPro" id="IPR018159">
    <property type="entry name" value="Spectrin/alpha-actinin"/>
</dbReference>
<dbReference type="Proteomes" id="UP001497623">
    <property type="component" value="Unassembled WGS sequence"/>
</dbReference>
<dbReference type="AlphaFoldDB" id="A0AAV2PWV3"/>
<gene>
    <name evidence="1" type="ORF">MNOR_LOCUS4631</name>
</gene>